<dbReference type="AlphaFoldDB" id="A0A090KMX1"/>
<protein>
    <recommendedName>
        <fullName evidence="2">DUF4825 domain-containing protein</fullName>
    </recommendedName>
</protein>
<evidence type="ECO:0000313" key="3">
    <source>
        <dbReference type="EMBL" id="CEE00034.1"/>
    </source>
</evidence>
<feature type="signal peptide" evidence="1">
    <location>
        <begin position="1"/>
        <end position="25"/>
    </location>
</feature>
<dbReference type="RefSeq" id="WP_034767115.1">
    <property type="nucleotide sequence ID" value="NZ_CCRF01000007.1"/>
</dbReference>
<keyword evidence="4" id="KW-1185">Reference proteome</keyword>
<feature type="chain" id="PRO_5039035220" description="DUF4825 domain-containing protein" evidence="1">
    <location>
        <begin position="26"/>
        <end position="162"/>
    </location>
</feature>
<dbReference type="PROSITE" id="PS51257">
    <property type="entry name" value="PROKAR_LIPOPROTEIN"/>
    <property type="match status" value="1"/>
</dbReference>
<dbReference type="Proteomes" id="UP000040576">
    <property type="component" value="Unassembled WGS sequence"/>
</dbReference>
<feature type="domain" description="DUF4825" evidence="2">
    <location>
        <begin position="31"/>
        <end position="118"/>
    </location>
</feature>
<dbReference type="Pfam" id="PF16107">
    <property type="entry name" value="DUF4825"/>
    <property type="match status" value="1"/>
</dbReference>
<gene>
    <name evidence="3" type="ORF">BT1A1_0164</name>
</gene>
<proteinExistence type="predicted"/>
<keyword evidence="1" id="KW-0732">Signal</keyword>
<accession>A0A090KMX1</accession>
<evidence type="ECO:0000259" key="2">
    <source>
        <dbReference type="Pfam" id="PF16107"/>
    </source>
</evidence>
<reference evidence="3 4" key="1">
    <citation type="submission" date="2014-07" db="EMBL/GenBank/DDBJ databases">
        <authorList>
            <person name="Wibberg Daniel"/>
        </authorList>
    </citation>
    <scope>NUCLEOTIDE SEQUENCE [LARGE SCALE GENOMIC DNA]</scope>
</reference>
<sequence length="162" mass="19004">MKRITIRIISLLSLMMLLTSCSQSAESKTDLFQYKNSYVGDNSTVGNIVNELTYNNELNQISLETKKEPYGIILEYKDIDTNSIDKEMKETVITNSTFLFALIKNVDWITFKFPDKEFSVTREKIQEWYNNKLDGFENEQDLKKLIQEHLKSEETVSEFFNQ</sequence>
<evidence type="ECO:0000313" key="4">
    <source>
        <dbReference type="Proteomes" id="UP000040576"/>
    </source>
</evidence>
<dbReference type="EMBL" id="CCRF01000007">
    <property type="protein sequence ID" value="CEE00034.1"/>
    <property type="molecule type" value="Genomic_DNA"/>
</dbReference>
<evidence type="ECO:0000256" key="1">
    <source>
        <dbReference type="SAM" id="SignalP"/>
    </source>
</evidence>
<organism evidence="3 4">
    <name type="scientific">Caldibacillus thermoamylovorans</name>
    <dbReference type="NCBI Taxonomy" id="35841"/>
    <lineage>
        <taxon>Bacteria</taxon>
        <taxon>Bacillati</taxon>
        <taxon>Bacillota</taxon>
        <taxon>Bacilli</taxon>
        <taxon>Bacillales</taxon>
        <taxon>Bacillaceae</taxon>
        <taxon>Caldibacillus</taxon>
    </lineage>
</organism>
<dbReference type="InterPro" id="IPR032250">
    <property type="entry name" value="DUF4825"/>
</dbReference>
<name>A0A090KMX1_9BACI</name>